<sequence length="447" mass="49235">MVREKIAALFICFLSLPFQGNGQTDSLLASLPGIWTLEQCISYAKQHNIQVNALRLTEKTGEQNLLLSKAAKAPSLSGSTTQSFTNSSNADPVVGGFQTQSSFAGSYSLNSGITIYNGDYLNNDIRQKTLMVQAAQLNTAAMENSITLQITEVYLQILMARENIIYLKDLLQTSQAQLQQGQIKYNAGGIARKDLVGLQAQVATDNYNLTTAQNMVRQNTLALKQLLQLPSGYALQVIQPDTVATVPHLIDDLATAQQQAHDTRPEVKSSRLGVDIAHYDLLKARAGMRPTLTGTGALSTGYSDNQSAAYIKQLDNNFYQRIGLTLSIPIFNNRISRTNIENAKIETEQARLTLKNTALTLSQQVEQAYVSVLNAQAQYDAGVTQLNTNRETYQISGEQLRLGAITSVDYLLQKNLYLQALQQYLQAKYNAIISVKVYDFYKGAPLN</sequence>
<evidence type="ECO:0000256" key="3">
    <source>
        <dbReference type="ARBA" id="ARBA00022448"/>
    </source>
</evidence>
<evidence type="ECO:0000256" key="1">
    <source>
        <dbReference type="ARBA" id="ARBA00004442"/>
    </source>
</evidence>
<dbReference type="OrthoDB" id="9811587at2"/>
<evidence type="ECO:0000313" key="8">
    <source>
        <dbReference type="EMBL" id="SDD81982.1"/>
    </source>
</evidence>
<name>A0A1G6XVE0_NIADE</name>
<dbReference type="PANTHER" id="PTHR30026">
    <property type="entry name" value="OUTER MEMBRANE PROTEIN TOLC"/>
    <property type="match status" value="1"/>
</dbReference>
<comment type="subcellular location">
    <subcellularLocation>
        <location evidence="1">Cell outer membrane</location>
    </subcellularLocation>
</comment>
<keyword evidence="4" id="KW-1134">Transmembrane beta strand</keyword>
<comment type="similarity">
    <text evidence="2">Belongs to the outer membrane factor (OMF) (TC 1.B.17) family.</text>
</comment>
<dbReference type="Proteomes" id="UP000198757">
    <property type="component" value="Unassembled WGS sequence"/>
</dbReference>
<dbReference type="GO" id="GO:0015288">
    <property type="term" value="F:porin activity"/>
    <property type="evidence" value="ECO:0007669"/>
    <property type="project" value="TreeGrafter"/>
</dbReference>
<evidence type="ECO:0000256" key="2">
    <source>
        <dbReference type="ARBA" id="ARBA00007613"/>
    </source>
</evidence>
<dbReference type="GO" id="GO:0015562">
    <property type="term" value="F:efflux transmembrane transporter activity"/>
    <property type="evidence" value="ECO:0007669"/>
    <property type="project" value="InterPro"/>
</dbReference>
<keyword evidence="5" id="KW-0812">Transmembrane</keyword>
<evidence type="ECO:0000256" key="5">
    <source>
        <dbReference type="ARBA" id="ARBA00022692"/>
    </source>
</evidence>
<keyword evidence="3" id="KW-0813">Transport</keyword>
<dbReference type="Gene3D" id="1.20.1600.10">
    <property type="entry name" value="Outer membrane efflux proteins (OEP)"/>
    <property type="match status" value="1"/>
</dbReference>
<dbReference type="SUPFAM" id="SSF56954">
    <property type="entry name" value="Outer membrane efflux proteins (OEP)"/>
    <property type="match status" value="1"/>
</dbReference>
<organism evidence="8 9">
    <name type="scientific">Niabella drilacis (strain DSM 25811 / CCM 8410 / CCUG 62505 / LMG 26954 / E90)</name>
    <dbReference type="NCBI Taxonomy" id="1285928"/>
    <lineage>
        <taxon>Bacteria</taxon>
        <taxon>Pseudomonadati</taxon>
        <taxon>Bacteroidota</taxon>
        <taxon>Chitinophagia</taxon>
        <taxon>Chitinophagales</taxon>
        <taxon>Chitinophagaceae</taxon>
        <taxon>Niabella</taxon>
    </lineage>
</organism>
<evidence type="ECO:0000256" key="6">
    <source>
        <dbReference type="ARBA" id="ARBA00023136"/>
    </source>
</evidence>
<evidence type="ECO:0000256" key="7">
    <source>
        <dbReference type="ARBA" id="ARBA00023237"/>
    </source>
</evidence>
<dbReference type="Pfam" id="PF02321">
    <property type="entry name" value="OEP"/>
    <property type="match status" value="2"/>
</dbReference>
<keyword evidence="7" id="KW-0998">Cell outer membrane</keyword>
<reference evidence="9" key="1">
    <citation type="submission" date="2016-10" db="EMBL/GenBank/DDBJ databases">
        <authorList>
            <person name="Varghese N."/>
            <person name="Submissions S."/>
        </authorList>
    </citation>
    <scope>NUCLEOTIDE SEQUENCE [LARGE SCALE GENOMIC DNA]</scope>
    <source>
        <strain evidence="9">DSM 25811 / CCM 8410 / LMG 26954 / E90</strain>
    </source>
</reference>
<dbReference type="RefSeq" id="WP_090392009.1">
    <property type="nucleotide sequence ID" value="NZ_FMZO01000014.1"/>
</dbReference>
<evidence type="ECO:0000256" key="4">
    <source>
        <dbReference type="ARBA" id="ARBA00022452"/>
    </source>
</evidence>
<proteinExistence type="inferred from homology"/>
<gene>
    <name evidence="8" type="ORF">SAMN04487894_11429</name>
</gene>
<keyword evidence="6" id="KW-0472">Membrane</keyword>
<dbReference type="InterPro" id="IPR051906">
    <property type="entry name" value="TolC-like"/>
</dbReference>
<dbReference type="EMBL" id="FMZO01000014">
    <property type="protein sequence ID" value="SDD81982.1"/>
    <property type="molecule type" value="Genomic_DNA"/>
</dbReference>
<dbReference type="AlphaFoldDB" id="A0A1G6XVE0"/>
<dbReference type="STRING" id="1285928.SAMN04487894_11429"/>
<protein>
    <submittedName>
        <fullName evidence="8">Outer membrane protein</fullName>
    </submittedName>
</protein>
<accession>A0A1G6XVE0</accession>
<dbReference type="GO" id="GO:1990281">
    <property type="term" value="C:efflux pump complex"/>
    <property type="evidence" value="ECO:0007669"/>
    <property type="project" value="TreeGrafter"/>
</dbReference>
<dbReference type="PANTHER" id="PTHR30026:SF20">
    <property type="entry name" value="OUTER MEMBRANE PROTEIN TOLC"/>
    <property type="match status" value="1"/>
</dbReference>
<evidence type="ECO:0000313" key="9">
    <source>
        <dbReference type="Proteomes" id="UP000198757"/>
    </source>
</evidence>
<dbReference type="GO" id="GO:0009279">
    <property type="term" value="C:cell outer membrane"/>
    <property type="evidence" value="ECO:0007669"/>
    <property type="project" value="UniProtKB-SubCell"/>
</dbReference>
<keyword evidence="9" id="KW-1185">Reference proteome</keyword>
<dbReference type="InterPro" id="IPR003423">
    <property type="entry name" value="OMP_efflux"/>
</dbReference>